<dbReference type="AlphaFoldDB" id="A0A5D3DMJ0"/>
<name>A0A5D3DMJ0_CUCMM</name>
<accession>A0A5D3DMJ0</accession>
<evidence type="ECO:0000313" key="4">
    <source>
        <dbReference type="Proteomes" id="UP000321947"/>
    </source>
</evidence>
<proteinExistence type="predicted"/>
<dbReference type="EMBL" id="SSTD01003836">
    <property type="protein sequence ID" value="TYK24835.1"/>
    <property type="molecule type" value="Genomic_DNA"/>
</dbReference>
<reference evidence="3 4" key="1">
    <citation type="submission" date="2019-08" db="EMBL/GenBank/DDBJ databases">
        <title>Draft genome sequences of two oriental melons (Cucumis melo L. var makuwa).</title>
        <authorList>
            <person name="Kwon S.-Y."/>
        </authorList>
    </citation>
    <scope>NUCLEOTIDE SEQUENCE [LARGE SCALE GENOMIC DNA]</scope>
    <source>
        <strain evidence="4">cv. Chang Bougi</strain>
        <strain evidence="3">cv. SW 3</strain>
        <tissue evidence="2">Leaf</tissue>
    </source>
</reference>
<sequence>MALGLVILVFDAINDSYVKDRIKIRSKGEEKKKSSPPVVPCPAIAVSLVAALSFFPFCSNPFDEGTSSSNFDEEDDMFGILYDVQAPIEQEETEESHLEDEMLKNIREGSTDMRWHRDKRVETDDVLRHPADVEGWKHFDYEFLDFVPDLLNMCLGLASNGSPGREINVYLQPLIEKLKELWNFGMHAYDSLTGGVQRGIRHVPYAWVIDRRSRYEVEYRFCDVDIIF</sequence>
<dbReference type="Proteomes" id="UP000321393">
    <property type="component" value="Unassembled WGS sequence"/>
</dbReference>
<comment type="caution">
    <text evidence="2">The sequence shown here is derived from an EMBL/GenBank/DDBJ whole genome shotgun (WGS) entry which is preliminary data.</text>
</comment>
<dbReference type="Pfam" id="PF02992">
    <property type="entry name" value="Transposase_21"/>
    <property type="match status" value="1"/>
</dbReference>
<dbReference type="EMBL" id="SSTE01005892">
    <property type="protein sequence ID" value="KAA0059885.1"/>
    <property type="molecule type" value="Genomic_DNA"/>
</dbReference>
<evidence type="ECO:0000313" key="1">
    <source>
        <dbReference type="EMBL" id="KAA0059885.1"/>
    </source>
</evidence>
<dbReference type="Proteomes" id="UP000321947">
    <property type="component" value="Unassembled WGS sequence"/>
</dbReference>
<evidence type="ECO:0000313" key="3">
    <source>
        <dbReference type="Proteomes" id="UP000321393"/>
    </source>
</evidence>
<organism evidence="2 4">
    <name type="scientific">Cucumis melo var. makuwa</name>
    <name type="common">Oriental melon</name>
    <dbReference type="NCBI Taxonomy" id="1194695"/>
    <lineage>
        <taxon>Eukaryota</taxon>
        <taxon>Viridiplantae</taxon>
        <taxon>Streptophyta</taxon>
        <taxon>Embryophyta</taxon>
        <taxon>Tracheophyta</taxon>
        <taxon>Spermatophyta</taxon>
        <taxon>Magnoliopsida</taxon>
        <taxon>eudicotyledons</taxon>
        <taxon>Gunneridae</taxon>
        <taxon>Pentapetalae</taxon>
        <taxon>rosids</taxon>
        <taxon>fabids</taxon>
        <taxon>Cucurbitales</taxon>
        <taxon>Cucurbitaceae</taxon>
        <taxon>Benincaseae</taxon>
        <taxon>Cucumis</taxon>
    </lineage>
</organism>
<protein>
    <submittedName>
        <fullName evidence="2">Uncharacterized protein</fullName>
    </submittedName>
</protein>
<evidence type="ECO:0000313" key="2">
    <source>
        <dbReference type="EMBL" id="TYK24835.1"/>
    </source>
</evidence>
<dbReference type="InterPro" id="IPR004242">
    <property type="entry name" value="Transposase_21"/>
</dbReference>
<gene>
    <name evidence="2" type="ORF">E5676_scaffold184G00950</name>
    <name evidence="1" type="ORF">E6C27_scaffold108G001780</name>
</gene>